<name>A0A2J6SRY8_9HELO</name>
<dbReference type="InParanoid" id="A0A2J6SRY8"/>
<feature type="compositionally biased region" description="Basic and acidic residues" evidence="9">
    <location>
        <begin position="322"/>
        <end position="332"/>
    </location>
</feature>
<accession>A0A2J6SRY8</accession>
<dbReference type="SMART" id="SM01052">
    <property type="entry name" value="CAP_GLY"/>
    <property type="match status" value="1"/>
</dbReference>
<keyword evidence="12" id="KW-1185">Reference proteome</keyword>
<evidence type="ECO:0000256" key="3">
    <source>
        <dbReference type="ARBA" id="ARBA00022490"/>
    </source>
</evidence>
<dbReference type="Proteomes" id="UP000235371">
    <property type="component" value="Unassembled WGS sequence"/>
</dbReference>
<evidence type="ECO:0000256" key="6">
    <source>
        <dbReference type="ARBA" id="ARBA00023054"/>
    </source>
</evidence>
<keyword evidence="7" id="KW-0206">Cytoskeleton</keyword>
<feature type="compositionally biased region" description="Polar residues" evidence="9">
    <location>
        <begin position="242"/>
        <end position="258"/>
    </location>
</feature>
<feature type="compositionally biased region" description="Polar residues" evidence="9">
    <location>
        <begin position="135"/>
        <end position="172"/>
    </location>
</feature>
<dbReference type="GO" id="GO:0030286">
    <property type="term" value="C:dynein complex"/>
    <property type="evidence" value="ECO:0007669"/>
    <property type="project" value="UniProtKB-KW"/>
</dbReference>
<dbReference type="STRING" id="1095630.A0A2J6SRY8"/>
<evidence type="ECO:0000256" key="8">
    <source>
        <dbReference type="SAM" id="Coils"/>
    </source>
</evidence>
<proteinExistence type="inferred from homology"/>
<dbReference type="Pfam" id="PF01302">
    <property type="entry name" value="CAP_GLY"/>
    <property type="match status" value="1"/>
</dbReference>
<evidence type="ECO:0000313" key="11">
    <source>
        <dbReference type="EMBL" id="PMD53510.1"/>
    </source>
</evidence>
<dbReference type="Pfam" id="PF12455">
    <property type="entry name" value="Dynactin"/>
    <property type="match status" value="1"/>
</dbReference>
<keyword evidence="3" id="KW-0963">Cytoplasm</keyword>
<feature type="region of interest" description="Disordered" evidence="9">
    <location>
        <begin position="83"/>
        <end position="332"/>
    </location>
</feature>
<evidence type="ECO:0000256" key="2">
    <source>
        <dbReference type="ARBA" id="ARBA00011010"/>
    </source>
</evidence>
<reference evidence="11 12" key="1">
    <citation type="submission" date="2016-04" db="EMBL/GenBank/DDBJ databases">
        <title>A degradative enzymes factory behind the ericoid mycorrhizal symbiosis.</title>
        <authorList>
            <consortium name="DOE Joint Genome Institute"/>
            <person name="Martino E."/>
            <person name="Morin E."/>
            <person name="Grelet G."/>
            <person name="Kuo A."/>
            <person name="Kohler A."/>
            <person name="Daghino S."/>
            <person name="Barry K."/>
            <person name="Choi C."/>
            <person name="Cichocki N."/>
            <person name="Clum A."/>
            <person name="Copeland A."/>
            <person name="Hainaut M."/>
            <person name="Haridas S."/>
            <person name="Labutti K."/>
            <person name="Lindquist E."/>
            <person name="Lipzen A."/>
            <person name="Khouja H.-R."/>
            <person name="Murat C."/>
            <person name="Ohm R."/>
            <person name="Olson A."/>
            <person name="Spatafora J."/>
            <person name="Veneault-Fourrey C."/>
            <person name="Henrissat B."/>
            <person name="Grigoriev I."/>
            <person name="Martin F."/>
            <person name="Perotto S."/>
        </authorList>
    </citation>
    <scope>NUCLEOTIDE SEQUENCE [LARGE SCALE GENOMIC DNA]</scope>
    <source>
        <strain evidence="11 12">E</strain>
    </source>
</reference>
<gene>
    <name evidence="11" type="ORF">K444DRAFT_599321</name>
</gene>
<dbReference type="Gene3D" id="2.30.30.190">
    <property type="entry name" value="CAP Gly-rich-like domain"/>
    <property type="match status" value="1"/>
</dbReference>
<evidence type="ECO:0000256" key="9">
    <source>
        <dbReference type="SAM" id="MobiDB-lite"/>
    </source>
</evidence>
<dbReference type="GO" id="GO:0005874">
    <property type="term" value="C:microtubule"/>
    <property type="evidence" value="ECO:0007669"/>
    <property type="project" value="UniProtKB-KW"/>
</dbReference>
<dbReference type="PROSITE" id="PS00845">
    <property type="entry name" value="CAP_GLY_1"/>
    <property type="match status" value="1"/>
</dbReference>
<sequence length="1337" mass="148565">MAELAIGQTVELNDGRTATIRFIGQTEFAPGEWIGVELEDNGGKNDGSVKGERYFECEMGRGMFVRLAAITSIIDQPPPVTKLAGVKKAARPSSVTGSGLGKRLSNAPDPAAGKRMSMNAASPSPAARGSRPSSMLRSPTKSPTKQLSATTSNASTPRTGTPSNARNPSVTLSKPRPSVGGGRTSMGPPPPPAAARTSRPSLAGGPSIGNRTSAPPARATSGRMSLSAPKPRFRPGERVGSIGSQLGSGNASEGSGQDTGDESRGASPIKSDPSDTLSPKAVSPVLSRTSAADRQHASPTSNRSGGSPAAQRATGSSTAASREIEDMKTKLRLMDKKRMEDRDKLKTLDKIQGERDKFESIIQKLQTKYQPQQQEITELRKQLKEAAARFEEVESIQAEHDVVLEMATLDREMAEETAEVLKTELEALKQKTEELELEVEVLREENAELGGEMSPEEKTSQGWLQMERNNERLREALMRLRDMTQQTEAELRDEIKSLEEDVRELGSVKEHYEVVKEKLAQSEATVEDLRQQLDNALGAEDMIEELTERNMSMSEQIEELKATIEDLESLKELNDELEINHVETEKEMQEDIDFKDSIIAEQARRAQQQEEAMEDMEYTLSRFRELVTNLQSDLEDMRASHAVTETESEQLSSRSRAMMDLNMKLQVSAAKTQVKTIDLELRRLDAQEASEHLAIVQLFLPEAFHADRDSVLALLRFKRVGFKANLLHGFVKERVNGQSSTGHEDDIFAGCDVLDKLSWVSAMCDRFVNAISHCSTEEFAKYEGALYELEPVERALNGWIDGLRRDELKEKQCASELQRTIALMSHLAEVHISTGLASYADEVHMRTLVMQSHLENAAAAMSAARFMVQTKIPSQGDEDELAQHFARKTDSVITQTRSAKVIISKAVRALEDLKIRSLSLAPDTLQAFEQCEIATEELAKFSREIGFDLYTLLHEEGRNEAFTYLEVQSSVHRTTLALFASSESDLFSTYSNKLRTLTSALVELAALASDLEMTQEFERASAPWVLRSQELKSSKTIPVDAEEEMRRLREDNHERARLIAMRDKALDEASVKVELLESRMRDATKKNERITELEKKIEDAQKLEAELKESIESQNKEITTAEAEREKWKKIAEDTKALGVVAPGSKAGQERAVATAREMEALKTEIANLQAAVRYLREDNRRARLGDSQGLEWLEAPLTKPKPKEEQRKALVLTEGQDVLNELLNLGSTAKIYDLGTMPKNRLAWRPAKATPQYFVAKQREDYEAWSSWKESVVKKGRVLEKRDANRGTEKKARGNFAAKVQLRLPDLEGKGIGPGGEVEIVNPDDFEGFRGRLGFV</sequence>
<evidence type="ECO:0000256" key="5">
    <source>
        <dbReference type="ARBA" id="ARBA00023017"/>
    </source>
</evidence>
<feature type="domain" description="CAP-Gly" evidence="10">
    <location>
        <begin position="24"/>
        <end position="66"/>
    </location>
</feature>
<organism evidence="11 12">
    <name type="scientific">Hyaloscypha bicolor E</name>
    <dbReference type="NCBI Taxonomy" id="1095630"/>
    <lineage>
        <taxon>Eukaryota</taxon>
        <taxon>Fungi</taxon>
        <taxon>Dikarya</taxon>
        <taxon>Ascomycota</taxon>
        <taxon>Pezizomycotina</taxon>
        <taxon>Leotiomycetes</taxon>
        <taxon>Helotiales</taxon>
        <taxon>Hyaloscyphaceae</taxon>
        <taxon>Hyaloscypha</taxon>
        <taxon>Hyaloscypha bicolor</taxon>
    </lineage>
</organism>
<evidence type="ECO:0000313" key="12">
    <source>
        <dbReference type="Proteomes" id="UP000235371"/>
    </source>
</evidence>
<evidence type="ECO:0000256" key="7">
    <source>
        <dbReference type="ARBA" id="ARBA00023212"/>
    </source>
</evidence>
<keyword evidence="4" id="KW-0493">Microtubule</keyword>
<dbReference type="RefSeq" id="XP_024730414.1">
    <property type="nucleotide sequence ID" value="XM_024878565.1"/>
</dbReference>
<dbReference type="PROSITE" id="PS50245">
    <property type="entry name" value="CAP_GLY_2"/>
    <property type="match status" value="1"/>
</dbReference>
<comment type="similarity">
    <text evidence="2">Belongs to the dynactin 150 kDa subunit family.</text>
</comment>
<dbReference type="EMBL" id="KZ613872">
    <property type="protein sequence ID" value="PMD53510.1"/>
    <property type="molecule type" value="Genomic_DNA"/>
</dbReference>
<dbReference type="GeneID" id="36586642"/>
<evidence type="ECO:0000256" key="4">
    <source>
        <dbReference type="ARBA" id="ARBA00022701"/>
    </source>
</evidence>
<dbReference type="SUPFAM" id="SSF74924">
    <property type="entry name" value="Cap-Gly domain"/>
    <property type="match status" value="1"/>
</dbReference>
<feature type="compositionally biased region" description="Low complexity" evidence="9">
    <location>
        <begin position="120"/>
        <end position="134"/>
    </location>
</feature>
<dbReference type="InterPro" id="IPR022157">
    <property type="entry name" value="Dynactin"/>
</dbReference>
<evidence type="ECO:0000256" key="1">
    <source>
        <dbReference type="ARBA" id="ARBA00004245"/>
    </source>
</evidence>
<evidence type="ECO:0000259" key="10">
    <source>
        <dbReference type="PROSITE" id="PS50245"/>
    </source>
</evidence>
<keyword evidence="5" id="KW-0243">Dynein</keyword>
<protein>
    <recommendedName>
        <fullName evidence="10">CAP-Gly domain-containing protein</fullName>
    </recommendedName>
</protein>
<comment type="subcellular location">
    <subcellularLocation>
        <location evidence="1">Cytoplasm</location>
        <location evidence="1">Cytoskeleton</location>
    </subcellularLocation>
</comment>
<dbReference type="OrthoDB" id="2130750at2759"/>
<keyword evidence="6 8" id="KW-0175">Coiled coil</keyword>
<dbReference type="InterPro" id="IPR000938">
    <property type="entry name" value="CAP-Gly_domain"/>
</dbReference>
<feature type="coiled-coil region" evidence="8">
    <location>
        <begin position="1066"/>
        <end position="1179"/>
    </location>
</feature>
<feature type="coiled-coil region" evidence="8">
    <location>
        <begin position="348"/>
        <end position="640"/>
    </location>
</feature>
<dbReference type="PANTHER" id="PTHR18916">
    <property type="entry name" value="DYNACTIN 1-RELATED MICROTUBULE-BINDING"/>
    <property type="match status" value="1"/>
</dbReference>
<dbReference type="InterPro" id="IPR036859">
    <property type="entry name" value="CAP-Gly_dom_sf"/>
</dbReference>